<proteinExistence type="inferred from homology"/>
<dbReference type="GO" id="GO:0005507">
    <property type="term" value="F:copper ion binding"/>
    <property type="evidence" value="ECO:0007669"/>
    <property type="project" value="InterPro"/>
</dbReference>
<dbReference type="PANTHER" id="PTHR10003">
    <property type="entry name" value="SUPEROXIDE DISMUTASE CU-ZN -RELATED"/>
    <property type="match status" value="1"/>
</dbReference>
<dbReference type="PRINTS" id="PR00068">
    <property type="entry name" value="CUZNDISMTASE"/>
</dbReference>
<dbReference type="OrthoDB" id="2015551at2759"/>
<dbReference type="EC" id="1.15.1.1" evidence="7"/>
<keyword evidence="5 7" id="KW-0560">Oxidoreductase</keyword>
<reference evidence="10" key="1">
    <citation type="submission" date="2021-01" db="EMBL/GenBank/DDBJ databases">
        <title>Metabolic potential, ecology and presence of endohyphal bacteria is reflected in genomic diversity of Mucoromycotina.</title>
        <authorList>
            <person name="Muszewska A."/>
            <person name="Okrasinska A."/>
            <person name="Steczkiewicz K."/>
            <person name="Drgas O."/>
            <person name="Orlowska M."/>
            <person name="Perlinska-Lenart U."/>
            <person name="Aleksandrzak-Piekarczyk T."/>
            <person name="Szatraj K."/>
            <person name="Zielenkiewicz U."/>
            <person name="Pilsyk S."/>
            <person name="Malc E."/>
            <person name="Mieczkowski P."/>
            <person name="Kruszewska J.S."/>
            <person name="Biernat P."/>
            <person name="Pawlowska J."/>
        </authorList>
    </citation>
    <scope>NUCLEOTIDE SEQUENCE</scope>
    <source>
        <strain evidence="10">WA0000018081</strain>
    </source>
</reference>
<keyword evidence="11" id="KW-1185">Reference proteome</keyword>
<evidence type="ECO:0000256" key="6">
    <source>
        <dbReference type="ARBA" id="ARBA00023008"/>
    </source>
</evidence>
<comment type="cofactor">
    <cofactor evidence="7">
        <name>Zn(2+)</name>
        <dbReference type="ChEBI" id="CHEBI:29105"/>
    </cofactor>
    <text evidence="7">Binds 1 zinc ion per subunit.</text>
</comment>
<dbReference type="EMBL" id="JAEPRE010000234">
    <property type="protein sequence ID" value="KAG2229923.1"/>
    <property type="molecule type" value="Genomic_DNA"/>
</dbReference>
<keyword evidence="2 7" id="KW-0479">Metal-binding</keyword>
<dbReference type="GO" id="GO:0004784">
    <property type="term" value="F:superoxide dismutase activity"/>
    <property type="evidence" value="ECO:0007669"/>
    <property type="project" value="UniProtKB-EC"/>
</dbReference>
<dbReference type="InterPro" id="IPR018152">
    <property type="entry name" value="SOD_Cu/Zn_BS"/>
</dbReference>
<keyword evidence="8" id="KW-0732">Signal</keyword>
<dbReference type="Gene3D" id="2.60.40.200">
    <property type="entry name" value="Superoxide dismutase, copper/zinc binding domain"/>
    <property type="match status" value="1"/>
</dbReference>
<dbReference type="InterPro" id="IPR024134">
    <property type="entry name" value="SOD_Cu/Zn_/chaperone"/>
</dbReference>
<dbReference type="InterPro" id="IPR036423">
    <property type="entry name" value="SOD-like_Cu/Zn_dom_sf"/>
</dbReference>
<dbReference type="FunFam" id="2.60.40.200:FF:000001">
    <property type="entry name" value="Superoxide dismutase [Cu-Zn]"/>
    <property type="match status" value="1"/>
</dbReference>
<evidence type="ECO:0000256" key="1">
    <source>
        <dbReference type="ARBA" id="ARBA00010457"/>
    </source>
</evidence>
<name>A0A8H7SK77_9FUNG</name>
<evidence type="ECO:0000259" key="9">
    <source>
        <dbReference type="Pfam" id="PF00080"/>
    </source>
</evidence>
<evidence type="ECO:0000256" key="7">
    <source>
        <dbReference type="RuleBase" id="RU000393"/>
    </source>
</evidence>
<gene>
    <name evidence="10" type="ORF">INT48_008304</name>
</gene>
<keyword evidence="4" id="KW-0049">Antioxidant</keyword>
<feature type="chain" id="PRO_5034244886" description="Superoxide dismutase [Cu-Zn]" evidence="8">
    <location>
        <begin position="23"/>
        <end position="178"/>
    </location>
</feature>
<protein>
    <recommendedName>
        <fullName evidence="7">Superoxide dismutase [Cu-Zn]</fullName>
        <ecNumber evidence="7">1.15.1.1</ecNumber>
    </recommendedName>
</protein>
<comment type="function">
    <text evidence="7">Destroys radicals which are normally produced within the cells and which are toxic to biological systems.</text>
</comment>
<dbReference type="PROSITE" id="PS00332">
    <property type="entry name" value="SOD_CU_ZN_2"/>
    <property type="match status" value="1"/>
</dbReference>
<comment type="cofactor">
    <cofactor evidence="7">
        <name>Cu cation</name>
        <dbReference type="ChEBI" id="CHEBI:23378"/>
    </cofactor>
    <text evidence="7">Binds 1 copper ion per subunit.</text>
</comment>
<dbReference type="InterPro" id="IPR001424">
    <property type="entry name" value="SOD_Cu_Zn_dom"/>
</dbReference>
<dbReference type="CDD" id="cd00305">
    <property type="entry name" value="Cu-Zn_Superoxide_Dismutase"/>
    <property type="match status" value="1"/>
</dbReference>
<comment type="similarity">
    <text evidence="1 7">Belongs to the Cu-Zn superoxide dismutase family.</text>
</comment>
<comment type="catalytic activity">
    <reaction evidence="7">
        <text>2 superoxide + 2 H(+) = H2O2 + O2</text>
        <dbReference type="Rhea" id="RHEA:20696"/>
        <dbReference type="ChEBI" id="CHEBI:15378"/>
        <dbReference type="ChEBI" id="CHEBI:15379"/>
        <dbReference type="ChEBI" id="CHEBI:16240"/>
        <dbReference type="ChEBI" id="CHEBI:18421"/>
        <dbReference type="EC" id="1.15.1.1"/>
    </reaction>
</comment>
<evidence type="ECO:0000256" key="3">
    <source>
        <dbReference type="ARBA" id="ARBA00022833"/>
    </source>
</evidence>
<dbReference type="Pfam" id="PF00080">
    <property type="entry name" value="Sod_Cu"/>
    <property type="match status" value="1"/>
</dbReference>
<comment type="caution">
    <text evidence="10">The sequence shown here is derived from an EMBL/GenBank/DDBJ whole genome shotgun (WGS) entry which is preliminary data.</text>
</comment>
<evidence type="ECO:0000256" key="8">
    <source>
        <dbReference type="SAM" id="SignalP"/>
    </source>
</evidence>
<feature type="signal peptide" evidence="8">
    <location>
        <begin position="1"/>
        <end position="22"/>
    </location>
</feature>
<organism evidence="10 11">
    <name type="scientific">Thamnidium elegans</name>
    <dbReference type="NCBI Taxonomy" id="101142"/>
    <lineage>
        <taxon>Eukaryota</taxon>
        <taxon>Fungi</taxon>
        <taxon>Fungi incertae sedis</taxon>
        <taxon>Mucoromycota</taxon>
        <taxon>Mucoromycotina</taxon>
        <taxon>Mucoromycetes</taxon>
        <taxon>Mucorales</taxon>
        <taxon>Mucorineae</taxon>
        <taxon>Mucoraceae</taxon>
        <taxon>Thamnidium</taxon>
    </lineage>
</organism>
<dbReference type="AlphaFoldDB" id="A0A8H7SK77"/>
<evidence type="ECO:0000256" key="5">
    <source>
        <dbReference type="ARBA" id="ARBA00023002"/>
    </source>
</evidence>
<evidence type="ECO:0000313" key="10">
    <source>
        <dbReference type="EMBL" id="KAG2229923.1"/>
    </source>
</evidence>
<dbReference type="SUPFAM" id="SSF49329">
    <property type="entry name" value="Cu,Zn superoxide dismutase-like"/>
    <property type="match status" value="1"/>
</dbReference>
<accession>A0A8H7SK77</accession>
<sequence length="178" mass="18513">MHFSTLALATSLLVSAFSSISAQELKAIAYVSAANSEVTGTISFSQESKHGPTWVYANITGLTPGDHGLHIHQFGDLSNGCISTGPHYNPHNETHGGPEAETRHVGDFGNIFAQEDGTAILNFTTHSLKLCGKKSIIGRGIVVHEDVDDLGLGGTPLSNSTGNAGGRIACGVIGYPSI</sequence>
<keyword evidence="3 7" id="KW-0862">Zinc</keyword>
<keyword evidence="6 7" id="KW-0186">Copper</keyword>
<feature type="domain" description="Superoxide dismutase copper/zinc binding" evidence="9">
    <location>
        <begin position="38"/>
        <end position="173"/>
    </location>
</feature>
<evidence type="ECO:0000256" key="4">
    <source>
        <dbReference type="ARBA" id="ARBA00022862"/>
    </source>
</evidence>
<evidence type="ECO:0000256" key="2">
    <source>
        <dbReference type="ARBA" id="ARBA00022723"/>
    </source>
</evidence>
<dbReference type="Proteomes" id="UP000613177">
    <property type="component" value="Unassembled WGS sequence"/>
</dbReference>
<evidence type="ECO:0000313" key="11">
    <source>
        <dbReference type="Proteomes" id="UP000613177"/>
    </source>
</evidence>